<protein>
    <submittedName>
        <fullName evidence="1">BPM1 protein</fullName>
    </submittedName>
</protein>
<name>A0A812NJ13_9DINO</name>
<proteinExistence type="predicted"/>
<dbReference type="AlphaFoldDB" id="A0A812NJ13"/>
<organism evidence="1 2">
    <name type="scientific">Symbiodinium natans</name>
    <dbReference type="NCBI Taxonomy" id="878477"/>
    <lineage>
        <taxon>Eukaryota</taxon>
        <taxon>Sar</taxon>
        <taxon>Alveolata</taxon>
        <taxon>Dinophyceae</taxon>
        <taxon>Suessiales</taxon>
        <taxon>Symbiodiniaceae</taxon>
        <taxon>Symbiodinium</taxon>
    </lineage>
</organism>
<evidence type="ECO:0000313" key="1">
    <source>
        <dbReference type="EMBL" id="CAE7290261.1"/>
    </source>
</evidence>
<evidence type="ECO:0000313" key="2">
    <source>
        <dbReference type="Proteomes" id="UP000604046"/>
    </source>
</evidence>
<dbReference type="Proteomes" id="UP000604046">
    <property type="component" value="Unassembled WGS sequence"/>
</dbReference>
<accession>A0A812NJ13</accession>
<keyword evidence="2" id="KW-1185">Reference proteome</keyword>
<dbReference type="OrthoDB" id="442600at2759"/>
<comment type="caution">
    <text evidence="1">The sequence shown here is derived from an EMBL/GenBank/DDBJ whole genome shotgun (WGS) entry which is preliminary data.</text>
</comment>
<sequence length="278" mass="30200">MLEASSVQVQRNLPAFRLQWLVRMFWAFAKARSGGGPLASLLATQIANERDDFQKHDAQVPTNFIWGLARFATRGAPACAETLYASSRLREPDVQGISNTSWAVATLMWPDVALAAALAARVLLLEGTTSAAVADISRFDPQGLANTAWGTAFSTATVGASLKKLLQPEPQSPANVAWSWATLQMHSKALSCMLMYALLEAVQAHALAVLEEFQPLPLTNLSWSPTGLQWNGEPFAGATGSKARKLMWQYNPQQAANAAWTSSKVSHEDAKLMEAMRE</sequence>
<gene>
    <name evidence="1" type="primary">BPM1</name>
    <name evidence="1" type="ORF">SNAT2548_LOCUS15315</name>
</gene>
<dbReference type="EMBL" id="CAJNDS010001935">
    <property type="protein sequence ID" value="CAE7290261.1"/>
    <property type="molecule type" value="Genomic_DNA"/>
</dbReference>
<reference evidence="1" key="1">
    <citation type="submission" date="2021-02" db="EMBL/GenBank/DDBJ databases">
        <authorList>
            <person name="Dougan E. K."/>
            <person name="Rhodes N."/>
            <person name="Thang M."/>
            <person name="Chan C."/>
        </authorList>
    </citation>
    <scope>NUCLEOTIDE SEQUENCE</scope>
</reference>